<reference evidence="1" key="1">
    <citation type="journal article" date="2015" name="Nature">
        <title>Complex archaea that bridge the gap between prokaryotes and eukaryotes.</title>
        <authorList>
            <person name="Spang A."/>
            <person name="Saw J.H."/>
            <person name="Jorgensen S.L."/>
            <person name="Zaremba-Niedzwiedzka K."/>
            <person name="Martijn J."/>
            <person name="Lind A.E."/>
            <person name="van Eijk R."/>
            <person name="Schleper C."/>
            <person name="Guy L."/>
            <person name="Ettema T.J."/>
        </authorList>
    </citation>
    <scope>NUCLEOTIDE SEQUENCE</scope>
</reference>
<organism evidence="1">
    <name type="scientific">marine sediment metagenome</name>
    <dbReference type="NCBI Taxonomy" id="412755"/>
    <lineage>
        <taxon>unclassified sequences</taxon>
        <taxon>metagenomes</taxon>
        <taxon>ecological metagenomes</taxon>
    </lineage>
</organism>
<dbReference type="AlphaFoldDB" id="A0A0F8WQ98"/>
<proteinExistence type="predicted"/>
<name>A0A0F8WQ98_9ZZZZ</name>
<gene>
    <name evidence="1" type="ORF">LCGC14_3040430</name>
</gene>
<accession>A0A0F8WQ98</accession>
<dbReference type="EMBL" id="LAZR01063778">
    <property type="protein sequence ID" value="KKK58833.1"/>
    <property type="molecule type" value="Genomic_DNA"/>
</dbReference>
<protein>
    <submittedName>
        <fullName evidence="1">Uncharacterized protein</fullName>
    </submittedName>
</protein>
<evidence type="ECO:0000313" key="1">
    <source>
        <dbReference type="EMBL" id="KKK58833.1"/>
    </source>
</evidence>
<comment type="caution">
    <text evidence="1">The sequence shown here is derived from an EMBL/GenBank/DDBJ whole genome shotgun (WGS) entry which is preliminary data.</text>
</comment>
<sequence length="107" mass="12602">MIPTPIDLRRVERAVREFGIDPRKIGTNHIRWWFITPDDWVWSKQGYNGHLIVMARDYPYCPLPEGVNGEKPTIDLKAIRRENFVEVPNASKEEGCVFYIFKPLKEE</sequence>